<proteinExistence type="predicted"/>
<dbReference type="InterPro" id="IPR027417">
    <property type="entry name" value="P-loop_NTPase"/>
</dbReference>
<dbReference type="OrthoDB" id="1634151at2"/>
<feature type="domain" description="AAA+ ATPase" evidence="1">
    <location>
        <begin position="99"/>
        <end position="230"/>
    </location>
</feature>
<accession>A0A1H0RR90</accession>
<dbReference type="EMBL" id="FNJQ01000032">
    <property type="protein sequence ID" value="SDP64690.1"/>
    <property type="molecule type" value="Genomic_DNA"/>
</dbReference>
<protein>
    <submittedName>
        <fullName evidence="2">DNA replication protein DnaC</fullName>
    </submittedName>
    <submittedName>
        <fullName evidence="3">IstB transposition helper protein</fullName>
    </submittedName>
</protein>
<evidence type="ECO:0000313" key="4">
    <source>
        <dbReference type="EMBL" id="SDP64690.1"/>
    </source>
</evidence>
<dbReference type="GO" id="GO:0005524">
    <property type="term" value="F:ATP binding"/>
    <property type="evidence" value="ECO:0007669"/>
    <property type="project" value="InterPro"/>
</dbReference>
<dbReference type="CDD" id="cd00009">
    <property type="entry name" value="AAA"/>
    <property type="match status" value="1"/>
</dbReference>
<reference evidence="2 5" key="1">
    <citation type="submission" date="2016-10" db="EMBL/GenBank/DDBJ databases">
        <authorList>
            <person name="de Groot N.N."/>
        </authorList>
    </citation>
    <scope>NUCLEOTIDE SEQUENCE [LARGE SCALE GENOMIC DNA]</scope>
    <source>
        <strain evidence="2 5">S137</strain>
    </source>
</reference>
<dbReference type="Pfam" id="PF01695">
    <property type="entry name" value="IstB_IS21"/>
    <property type="match status" value="1"/>
</dbReference>
<gene>
    <name evidence="2" type="ORF">SAMN05216366_11360</name>
    <name evidence="3" type="ORF">SAMN05216366_1212</name>
    <name evidence="4" type="ORF">SAMN05216366_1321</name>
</gene>
<dbReference type="RefSeq" id="WP_074572193.1">
    <property type="nucleotide sequence ID" value="NZ_FNJQ01000013.1"/>
</dbReference>
<dbReference type="InterPro" id="IPR028350">
    <property type="entry name" value="DNAC/IstB-like"/>
</dbReference>
<dbReference type="Gene3D" id="3.40.50.300">
    <property type="entry name" value="P-loop containing nucleotide triphosphate hydrolases"/>
    <property type="match status" value="1"/>
</dbReference>
<evidence type="ECO:0000313" key="5">
    <source>
        <dbReference type="Proteomes" id="UP000182412"/>
    </source>
</evidence>
<dbReference type="PANTHER" id="PTHR30050">
    <property type="entry name" value="CHROMOSOMAL REPLICATION INITIATOR PROTEIN DNAA"/>
    <property type="match status" value="1"/>
</dbReference>
<dbReference type="InterPro" id="IPR003593">
    <property type="entry name" value="AAA+_ATPase"/>
</dbReference>
<organism evidence="2 5">
    <name type="scientific">Selenomonas ruminantium</name>
    <dbReference type="NCBI Taxonomy" id="971"/>
    <lineage>
        <taxon>Bacteria</taxon>
        <taxon>Bacillati</taxon>
        <taxon>Bacillota</taxon>
        <taxon>Negativicutes</taxon>
        <taxon>Selenomonadales</taxon>
        <taxon>Selenomonadaceae</taxon>
        <taxon>Selenomonas</taxon>
    </lineage>
</organism>
<evidence type="ECO:0000259" key="1">
    <source>
        <dbReference type="SMART" id="SM00382"/>
    </source>
</evidence>
<sequence>MVNETVRKLQEMRLSVMAKTYMDQMEHPEEFESMTFNERFSLIVDRESDVRLNTKLKKLITSAKFPSNTADMEDILYWPDRHLDRDLIQMLRTNAYIDKKRNVMFLGPTGSGKTFLANALGINACRDGYKVLYLRLPDFFAEYAEAEAKTAQLDLMKKYQKIKMLILDEFLLIPINELQQRMLLELLERRWGQSATIFCSQFDIPGWHSQLGGGAVADAIMDRIIPGSYKMKLEGDVSMRQRMAEMEEA</sequence>
<name>A0A1H0RR90_SELRU</name>
<dbReference type="EMBL" id="FNJQ01000013">
    <property type="protein sequence ID" value="SDP31869.1"/>
    <property type="molecule type" value="Genomic_DNA"/>
</dbReference>
<dbReference type="GO" id="GO:0006260">
    <property type="term" value="P:DNA replication"/>
    <property type="evidence" value="ECO:0007669"/>
    <property type="project" value="TreeGrafter"/>
</dbReference>
<dbReference type="SMART" id="SM00382">
    <property type="entry name" value="AAA"/>
    <property type="match status" value="1"/>
</dbReference>
<dbReference type="SUPFAM" id="SSF52540">
    <property type="entry name" value="P-loop containing nucleoside triphosphate hydrolases"/>
    <property type="match status" value="1"/>
</dbReference>
<dbReference type="AlphaFoldDB" id="A0A1H0RR90"/>
<dbReference type="PANTHER" id="PTHR30050:SF4">
    <property type="entry name" value="ATP-BINDING PROTEIN RV3427C IN INSERTION SEQUENCE-RELATED"/>
    <property type="match status" value="1"/>
</dbReference>
<evidence type="ECO:0000313" key="3">
    <source>
        <dbReference type="EMBL" id="SDP47957.1"/>
    </source>
</evidence>
<dbReference type="InterPro" id="IPR002611">
    <property type="entry name" value="IstB_ATP-bd"/>
</dbReference>
<dbReference type="Proteomes" id="UP000182412">
    <property type="component" value="Unassembled WGS sequence"/>
</dbReference>
<dbReference type="EMBL" id="FNJQ01000021">
    <property type="protein sequence ID" value="SDP47957.1"/>
    <property type="molecule type" value="Genomic_DNA"/>
</dbReference>
<dbReference type="PIRSF" id="PIRSF003073">
    <property type="entry name" value="DNAC_TnpB_IstB"/>
    <property type="match status" value="1"/>
</dbReference>
<evidence type="ECO:0000313" key="2">
    <source>
        <dbReference type="EMBL" id="SDP31869.1"/>
    </source>
</evidence>